<accession>A0A934S7I3</accession>
<gene>
    <name evidence="1" type="ORF">JIN85_16950</name>
</gene>
<protein>
    <recommendedName>
        <fullName evidence="3">Terminase</fullName>
    </recommendedName>
</protein>
<evidence type="ECO:0000313" key="1">
    <source>
        <dbReference type="EMBL" id="MBK1884111.1"/>
    </source>
</evidence>
<dbReference type="EMBL" id="JAENIJ010000035">
    <property type="protein sequence ID" value="MBK1884111.1"/>
    <property type="molecule type" value="Genomic_DNA"/>
</dbReference>
<keyword evidence="2" id="KW-1185">Reference proteome</keyword>
<dbReference type="Gene3D" id="3.40.50.300">
    <property type="entry name" value="P-loop containing nucleotide triphosphate hydrolases"/>
    <property type="match status" value="1"/>
</dbReference>
<proteinExistence type="predicted"/>
<dbReference type="RefSeq" id="WP_200272993.1">
    <property type="nucleotide sequence ID" value="NZ_JAENIJ010000035.1"/>
</dbReference>
<sequence length="505" mass="57361">MTAILPGIKIDSDAQLARYFLPYQLEWIADDSTMRLAEKSVRIGWTYCDGFKNVRKRLRHKNRDYLFATKDQQSAIEYLDQCRKFAELFDFTRSIISSGMDSMRVEGRDDAGKKFVEEVKFGYIKFDNGSRIIAFSANPYAMAVFGGDVGLDEFAKHGAAEKLWETAQGRITWGYDIGVWSAHDGTDTLFYQFTREAHAGKGGWSHYKVTMEDAVDMGLLDKINERSGKNLTKEQFIQDCKNRARLPEIYEQAYNCNPTGSASAIVPWTAIQQCRVDRPIERIHMEKLQILDLFGPFKKETEAARQNKIAEFTKSTFPKVLNNPQRYRLGFDVAASGEGDLCCMYIDRKETQQLKLDALFTCRTDDWDFIETVLWTFLRGLSAVQGAGDETGLGRQVCWRTAQNFPNQFEGVNFSSKKHDMGFALMNQLSTAEKLFPSENIEHDDIAQDYYSIHKTYAGKRWVFTSGRNNLNPDSHGDIAWAGALASHADSQAVVECKAILIGDD</sequence>
<dbReference type="InterPro" id="IPR027417">
    <property type="entry name" value="P-loop_NTPase"/>
</dbReference>
<dbReference type="Proteomes" id="UP000603141">
    <property type="component" value="Unassembled WGS sequence"/>
</dbReference>
<evidence type="ECO:0000313" key="2">
    <source>
        <dbReference type="Proteomes" id="UP000603141"/>
    </source>
</evidence>
<comment type="caution">
    <text evidence="1">The sequence shown here is derived from an EMBL/GenBank/DDBJ whole genome shotgun (WGS) entry which is preliminary data.</text>
</comment>
<dbReference type="Pfam" id="PF03237">
    <property type="entry name" value="Terminase_6N"/>
    <property type="match status" value="1"/>
</dbReference>
<organism evidence="1 2">
    <name type="scientific">Luteolibacter pohnpeiensis</name>
    <dbReference type="NCBI Taxonomy" id="454153"/>
    <lineage>
        <taxon>Bacteria</taxon>
        <taxon>Pseudomonadati</taxon>
        <taxon>Verrucomicrobiota</taxon>
        <taxon>Verrucomicrobiia</taxon>
        <taxon>Verrucomicrobiales</taxon>
        <taxon>Verrucomicrobiaceae</taxon>
        <taxon>Luteolibacter</taxon>
    </lineage>
</organism>
<evidence type="ECO:0008006" key="3">
    <source>
        <dbReference type="Google" id="ProtNLM"/>
    </source>
</evidence>
<dbReference type="Gene3D" id="3.30.420.240">
    <property type="match status" value="1"/>
</dbReference>
<dbReference type="AlphaFoldDB" id="A0A934S7I3"/>
<reference evidence="1" key="1">
    <citation type="submission" date="2021-01" db="EMBL/GenBank/DDBJ databases">
        <title>Modified the classification status of verrucomicrobia.</title>
        <authorList>
            <person name="Feng X."/>
        </authorList>
    </citation>
    <scope>NUCLEOTIDE SEQUENCE</scope>
    <source>
        <strain evidence="1">KCTC 22041</strain>
    </source>
</reference>
<name>A0A934S7I3_9BACT</name>